<dbReference type="RefSeq" id="XP_007398325.1">
    <property type="nucleotide sequence ID" value="XM_007398263.1"/>
</dbReference>
<accession>K5UUF8</accession>
<evidence type="ECO:0000313" key="2">
    <source>
        <dbReference type="Proteomes" id="UP000008370"/>
    </source>
</evidence>
<dbReference type="STRING" id="650164.K5UUF8"/>
<dbReference type="EMBL" id="JH930474">
    <property type="protein sequence ID" value="EKM53641.1"/>
    <property type="molecule type" value="Genomic_DNA"/>
</dbReference>
<dbReference type="Gene3D" id="3.80.10.10">
    <property type="entry name" value="Ribonuclease Inhibitor"/>
    <property type="match status" value="1"/>
</dbReference>
<dbReference type="AlphaFoldDB" id="K5UUF8"/>
<dbReference type="InterPro" id="IPR032675">
    <property type="entry name" value="LRR_dom_sf"/>
</dbReference>
<organism evidence="1 2">
    <name type="scientific">Phanerochaete carnosa (strain HHB-10118-sp)</name>
    <name type="common">White-rot fungus</name>
    <name type="synonym">Peniophora carnosa</name>
    <dbReference type="NCBI Taxonomy" id="650164"/>
    <lineage>
        <taxon>Eukaryota</taxon>
        <taxon>Fungi</taxon>
        <taxon>Dikarya</taxon>
        <taxon>Basidiomycota</taxon>
        <taxon>Agaricomycotina</taxon>
        <taxon>Agaricomycetes</taxon>
        <taxon>Polyporales</taxon>
        <taxon>Phanerochaetaceae</taxon>
        <taxon>Phanerochaete</taxon>
    </lineage>
</organism>
<sequence>MPPSPSTIPADVVRCVVQFLLCRKDLYSCTLVNHIFCDVSIPVLYRTLDIRIPIVKRSESRIQVLHPFDTILQKPSYGKYVRKILQCARHFSTERLEALRLCHNLRSFSWTDNCSLGDTDTVFCVYLDILQDIGINELHVKVSSGISSCMWTRLMRFHGISSLGVTSSQLPASDLDAWSARVGSALTMLDFSISSEAARYPQCKSSTSLFLRHMIHLRSLRLDAPTSSIPDILCYLPHLTTLDVRYRTLGQTTMPLTQPLARLQHLTIHVIQDGGVGLGDWILALAPHHNSLHSLTIHNRAPQGNATVPPNFMQRLAQLHGHSLRQLFLYNLALGSDGVRVLFTAFGRLDALSFIPLVPNLVRRPESCSSRPQADHRTPFIASHIGRRAFRMQPEDAHDPIFPRHPVK</sequence>
<evidence type="ECO:0008006" key="3">
    <source>
        <dbReference type="Google" id="ProtNLM"/>
    </source>
</evidence>
<dbReference type="InParanoid" id="K5UUF8"/>
<dbReference type="KEGG" id="pco:PHACADRAFT_125504"/>
<reference evidence="1 2" key="1">
    <citation type="journal article" date="2012" name="BMC Genomics">
        <title>Comparative genomics of the white-rot fungi, Phanerochaete carnosa and P. chrysosporium, to elucidate the genetic basis of the distinct wood types they colonize.</title>
        <authorList>
            <person name="Suzuki H."/>
            <person name="MacDonald J."/>
            <person name="Syed K."/>
            <person name="Salamov A."/>
            <person name="Hori C."/>
            <person name="Aerts A."/>
            <person name="Henrissat B."/>
            <person name="Wiebenga A."/>
            <person name="vanKuyk P.A."/>
            <person name="Barry K."/>
            <person name="Lindquist E."/>
            <person name="LaButti K."/>
            <person name="Lapidus A."/>
            <person name="Lucas S."/>
            <person name="Coutinho P."/>
            <person name="Gong Y."/>
            <person name="Samejima M."/>
            <person name="Mahadevan R."/>
            <person name="Abou-Zaid M."/>
            <person name="de Vries R.P."/>
            <person name="Igarashi K."/>
            <person name="Yadav J.S."/>
            <person name="Grigoriev I.V."/>
            <person name="Master E.R."/>
        </authorList>
    </citation>
    <scope>NUCLEOTIDE SEQUENCE [LARGE SCALE GENOMIC DNA]</scope>
    <source>
        <strain evidence="1 2">HHB-10118-sp</strain>
    </source>
</reference>
<dbReference type="GeneID" id="18908031"/>
<gene>
    <name evidence="1" type="ORF">PHACADRAFT_125504</name>
</gene>
<dbReference type="HOGENOM" id="CLU_674568_0_0_1"/>
<proteinExistence type="predicted"/>
<protein>
    <recommendedName>
        <fullName evidence="3">F-box domain-containing protein</fullName>
    </recommendedName>
</protein>
<dbReference type="SUPFAM" id="SSF52047">
    <property type="entry name" value="RNI-like"/>
    <property type="match status" value="1"/>
</dbReference>
<dbReference type="OrthoDB" id="5297217at2759"/>
<dbReference type="Proteomes" id="UP000008370">
    <property type="component" value="Unassembled WGS sequence"/>
</dbReference>
<name>K5UUF8_PHACS</name>
<keyword evidence="2" id="KW-1185">Reference proteome</keyword>
<evidence type="ECO:0000313" key="1">
    <source>
        <dbReference type="EMBL" id="EKM53641.1"/>
    </source>
</evidence>